<comment type="cofactor">
    <cofactor evidence="1">
        <name>Cu(2+)</name>
        <dbReference type="ChEBI" id="CHEBI:29036"/>
    </cofactor>
</comment>
<keyword evidence="10" id="KW-1015">Disulfide bond</keyword>
<keyword evidence="6" id="KW-0136">Cellulose degradation</keyword>
<keyword evidence="5 16" id="KW-0732">Signal</keyword>
<dbReference type="GO" id="GO:0046872">
    <property type="term" value="F:metal ion binding"/>
    <property type="evidence" value="ECO:0007669"/>
    <property type="project" value="UniProtKB-KW"/>
</dbReference>
<evidence type="ECO:0000256" key="5">
    <source>
        <dbReference type="ARBA" id="ARBA00022729"/>
    </source>
</evidence>
<evidence type="ECO:0000256" key="2">
    <source>
        <dbReference type="ARBA" id="ARBA00004613"/>
    </source>
</evidence>
<feature type="signal peptide" evidence="16">
    <location>
        <begin position="1"/>
        <end position="20"/>
    </location>
</feature>
<keyword evidence="11" id="KW-0119">Carbohydrate metabolism</keyword>
<evidence type="ECO:0000256" key="15">
    <source>
        <dbReference type="ARBA" id="ARBA00047174"/>
    </source>
</evidence>
<dbReference type="GO" id="GO:0030245">
    <property type="term" value="P:cellulose catabolic process"/>
    <property type="evidence" value="ECO:0007669"/>
    <property type="project" value="UniProtKB-KW"/>
</dbReference>
<proteinExistence type="inferred from homology"/>
<evidence type="ECO:0000256" key="7">
    <source>
        <dbReference type="ARBA" id="ARBA00023002"/>
    </source>
</evidence>
<dbReference type="Proteomes" id="UP001280581">
    <property type="component" value="Unassembled WGS sequence"/>
</dbReference>
<comment type="caution">
    <text evidence="18">The sequence shown here is derived from an EMBL/GenBank/DDBJ whole genome shotgun (WGS) entry which is preliminary data.</text>
</comment>
<dbReference type="Gene3D" id="2.70.50.70">
    <property type="match status" value="1"/>
</dbReference>
<feature type="chain" id="PRO_5042968655" description="lytic cellulose monooxygenase (C4-dehydrogenating)" evidence="16">
    <location>
        <begin position="21"/>
        <end position="332"/>
    </location>
</feature>
<evidence type="ECO:0000256" key="6">
    <source>
        <dbReference type="ARBA" id="ARBA00023001"/>
    </source>
</evidence>
<evidence type="ECO:0000256" key="14">
    <source>
        <dbReference type="ARBA" id="ARBA00045077"/>
    </source>
</evidence>
<evidence type="ECO:0000313" key="19">
    <source>
        <dbReference type="Proteomes" id="UP001280581"/>
    </source>
</evidence>
<keyword evidence="4" id="KW-0479">Metal-binding</keyword>
<evidence type="ECO:0000259" key="17">
    <source>
        <dbReference type="Pfam" id="PF03443"/>
    </source>
</evidence>
<dbReference type="EMBL" id="WVTA01000007">
    <property type="protein sequence ID" value="KAK3208233.1"/>
    <property type="molecule type" value="Genomic_DNA"/>
</dbReference>
<evidence type="ECO:0000256" key="10">
    <source>
        <dbReference type="ARBA" id="ARBA00023157"/>
    </source>
</evidence>
<reference evidence="18 19" key="1">
    <citation type="submission" date="2021-02" db="EMBL/GenBank/DDBJ databases">
        <title>Genome assembly of Pseudopithomyces chartarum.</title>
        <authorList>
            <person name="Jauregui R."/>
            <person name="Singh J."/>
            <person name="Voisey C."/>
        </authorList>
    </citation>
    <scope>NUCLEOTIDE SEQUENCE [LARGE SCALE GENOMIC DNA]</scope>
    <source>
        <strain evidence="18 19">AGR01</strain>
    </source>
</reference>
<organism evidence="18 19">
    <name type="scientific">Pseudopithomyces chartarum</name>
    <dbReference type="NCBI Taxonomy" id="1892770"/>
    <lineage>
        <taxon>Eukaryota</taxon>
        <taxon>Fungi</taxon>
        <taxon>Dikarya</taxon>
        <taxon>Ascomycota</taxon>
        <taxon>Pezizomycotina</taxon>
        <taxon>Dothideomycetes</taxon>
        <taxon>Pleosporomycetidae</taxon>
        <taxon>Pleosporales</taxon>
        <taxon>Massarineae</taxon>
        <taxon>Didymosphaeriaceae</taxon>
        <taxon>Pseudopithomyces</taxon>
    </lineage>
</organism>
<evidence type="ECO:0000256" key="13">
    <source>
        <dbReference type="ARBA" id="ARBA00044502"/>
    </source>
</evidence>
<comment type="similarity">
    <text evidence="13">Belongs to the polysaccharide monooxygenase AA9 family.</text>
</comment>
<gene>
    <name evidence="18" type="ORF">GRF29_77g62843</name>
</gene>
<comment type="catalytic activity">
    <reaction evidence="14">
        <text>[(1-&gt;4)-beta-D-glucosyl]n+m + reduced acceptor + O2 = 4-dehydro-beta-D-glucosyl-[(1-&gt;4)-beta-D-glucosyl]n-1 + [(1-&gt;4)-beta-D-glucosyl]m + acceptor + H2O.</text>
        <dbReference type="EC" id="1.14.99.56"/>
    </reaction>
</comment>
<comment type="subcellular location">
    <subcellularLocation>
        <location evidence="2">Secreted</location>
    </subcellularLocation>
</comment>
<feature type="domain" description="Auxiliary Activity family 9 catalytic" evidence="17">
    <location>
        <begin position="117"/>
        <end position="317"/>
    </location>
</feature>
<dbReference type="Pfam" id="PF03443">
    <property type="entry name" value="AA9"/>
    <property type="match status" value="1"/>
</dbReference>
<keyword evidence="19" id="KW-1185">Reference proteome</keyword>
<dbReference type="PANTHER" id="PTHR33353:SF10">
    <property type="entry name" value="ENDO-BETA-1,4-GLUCANASE D"/>
    <property type="match status" value="1"/>
</dbReference>
<keyword evidence="3" id="KW-0964">Secreted</keyword>
<keyword evidence="8" id="KW-0186">Copper</keyword>
<dbReference type="CDD" id="cd21175">
    <property type="entry name" value="LPMO_AA9"/>
    <property type="match status" value="1"/>
</dbReference>
<evidence type="ECO:0000256" key="12">
    <source>
        <dbReference type="ARBA" id="ARBA00023326"/>
    </source>
</evidence>
<name>A0AAN6RFG7_9PLEO</name>
<accession>A0AAN6RFG7</accession>
<dbReference type="PANTHER" id="PTHR33353">
    <property type="entry name" value="PUTATIVE (AFU_ORTHOLOGUE AFUA_1G12560)-RELATED"/>
    <property type="match status" value="1"/>
</dbReference>
<dbReference type="InterPro" id="IPR005103">
    <property type="entry name" value="AA9_LPMO"/>
</dbReference>
<evidence type="ECO:0000256" key="4">
    <source>
        <dbReference type="ARBA" id="ARBA00022723"/>
    </source>
</evidence>
<evidence type="ECO:0000313" key="18">
    <source>
        <dbReference type="EMBL" id="KAK3208233.1"/>
    </source>
</evidence>
<keyword evidence="7" id="KW-0560">Oxidoreductase</keyword>
<evidence type="ECO:0000256" key="8">
    <source>
        <dbReference type="ARBA" id="ARBA00023008"/>
    </source>
</evidence>
<dbReference type="AlphaFoldDB" id="A0AAN6RFG7"/>
<evidence type="ECO:0000256" key="11">
    <source>
        <dbReference type="ARBA" id="ARBA00023277"/>
    </source>
</evidence>
<evidence type="ECO:0000256" key="16">
    <source>
        <dbReference type="SAM" id="SignalP"/>
    </source>
</evidence>
<keyword evidence="9" id="KW-0503">Monooxygenase</keyword>
<sequence>MYFTTIFQAAILTAVTTAAALPSTLNTREAVCGVWYDDYLGPGSAGDVYGTGQCQQLKKSGEAPNDQSSYTFKMKGACIHCDFFSDENCGQGTASVGNNQGNDWDHQWTYVATVQAHYRFSKIVINGTPEAQEWTAVRQTKNYQGNQGVTSVSSGDMRCFQNKAGTSTATVAAGDTLGFVANAVVSHFGPVQFYMAKVPDNANINTWEAAGNVWFKVGAITAVQGNGPLTSDEKTWPAYKKTIVDFQIPKSVPSGKYLVRVESIALHQAQSVGGAQMYLSCAQIEVTNGGNGSPGPLVSFPGAYSANDPGLLWSYYPIATSYKAPGPAVWTG</sequence>
<keyword evidence="12" id="KW-0624">Polysaccharide degradation</keyword>
<dbReference type="GO" id="GO:0005576">
    <property type="term" value="C:extracellular region"/>
    <property type="evidence" value="ECO:0007669"/>
    <property type="project" value="UniProtKB-SubCell"/>
</dbReference>
<evidence type="ECO:0000256" key="3">
    <source>
        <dbReference type="ARBA" id="ARBA00022525"/>
    </source>
</evidence>
<dbReference type="EC" id="1.14.99.56" evidence="15"/>
<evidence type="ECO:0000256" key="9">
    <source>
        <dbReference type="ARBA" id="ARBA00023033"/>
    </source>
</evidence>
<dbReference type="InterPro" id="IPR049892">
    <property type="entry name" value="AA9"/>
</dbReference>
<protein>
    <recommendedName>
        <fullName evidence="15">lytic cellulose monooxygenase (C4-dehydrogenating)</fullName>
        <ecNumber evidence="15">1.14.99.56</ecNumber>
    </recommendedName>
</protein>
<dbReference type="GO" id="GO:0004497">
    <property type="term" value="F:monooxygenase activity"/>
    <property type="evidence" value="ECO:0007669"/>
    <property type="project" value="UniProtKB-KW"/>
</dbReference>
<evidence type="ECO:0000256" key="1">
    <source>
        <dbReference type="ARBA" id="ARBA00001973"/>
    </source>
</evidence>